<evidence type="ECO:0000313" key="3">
    <source>
        <dbReference type="Proteomes" id="UP001172687"/>
    </source>
</evidence>
<feature type="compositionally biased region" description="Low complexity" evidence="1">
    <location>
        <begin position="339"/>
        <end position="356"/>
    </location>
</feature>
<sequence length="404" mass="40173">MKRADHLRHVISRGVAVLGLTAAAALPVVPIATSPPPPPAVSRDVHLAATTVPPGGLITSFVGNQFRYCAIICPLLVDTAVTAAVTTVHAPVTFVTASRSGDLLRAFGAAAASVTGPTNDAAQAAILADGSLVAPRALNAFQVGVVGLLNVLPAAADGLPGVVRALDTAREDTFAALNAPIVANPTPTVRPRGVLQVAVVEAINIVAAVVFPAFNHVLSAVFETPDAFARELAATGDPARAVGAAALALAGRLVAAGTVIAESVDTALRNIGAAVEQSHADDEPVQTADTGPGAPEPDAGTDAHADVAGAPDDAEALERVRSEPSDGPAVRSHDDAPDSDSATIAASADPAGAATGNDATEAEGAQARDGQSGRIDEADDEPDAAGSDPANSSGAARDVKNDES</sequence>
<dbReference type="RefSeq" id="WP_105387756.1">
    <property type="nucleotide sequence ID" value="NZ_CP070380.1"/>
</dbReference>
<feature type="region of interest" description="Disordered" evidence="1">
    <location>
        <begin position="275"/>
        <end position="404"/>
    </location>
</feature>
<keyword evidence="3" id="KW-1185">Reference proteome</keyword>
<dbReference type="Proteomes" id="UP001172687">
    <property type="component" value="Unassembled WGS sequence"/>
</dbReference>
<name>A0ABT8HL89_MYCAO</name>
<evidence type="ECO:0000256" key="1">
    <source>
        <dbReference type="SAM" id="MobiDB-lite"/>
    </source>
</evidence>
<evidence type="ECO:0000313" key="2">
    <source>
        <dbReference type="EMBL" id="MDN4521526.1"/>
    </source>
</evidence>
<accession>A0ABT8HL89</accession>
<comment type="caution">
    <text evidence="2">The sequence shown here is derived from an EMBL/GenBank/DDBJ whole genome shotgun (WGS) entry which is preliminary data.</text>
</comment>
<proteinExistence type="predicted"/>
<dbReference type="EMBL" id="JAUHTC010000091">
    <property type="protein sequence ID" value="MDN4521526.1"/>
    <property type="molecule type" value="Genomic_DNA"/>
</dbReference>
<organism evidence="2 3">
    <name type="scientific">Mycolicibacterium austroafricanum</name>
    <name type="common">Mycobacterium austroafricanum</name>
    <dbReference type="NCBI Taxonomy" id="39687"/>
    <lineage>
        <taxon>Bacteria</taxon>
        <taxon>Bacillati</taxon>
        <taxon>Actinomycetota</taxon>
        <taxon>Actinomycetes</taxon>
        <taxon>Mycobacteriales</taxon>
        <taxon>Mycobacteriaceae</taxon>
        <taxon>Mycolicibacterium</taxon>
    </lineage>
</organism>
<gene>
    <name evidence="2" type="ORF">QYF68_27430</name>
</gene>
<evidence type="ECO:0008006" key="4">
    <source>
        <dbReference type="Google" id="ProtNLM"/>
    </source>
</evidence>
<protein>
    <recommendedName>
        <fullName evidence="4">PE-PPE domain-containing protein</fullName>
    </recommendedName>
</protein>
<reference evidence="2" key="1">
    <citation type="submission" date="2023-07" db="EMBL/GenBank/DDBJ databases">
        <title>Degradation of tert-butanol by M. austroafricanum TBA100.</title>
        <authorList>
            <person name="Helbich S."/>
            <person name="Vainshtein Y."/>
        </authorList>
    </citation>
    <scope>NUCLEOTIDE SEQUENCE</scope>
    <source>
        <strain evidence="2">TBA100</strain>
    </source>
</reference>